<keyword evidence="10" id="KW-0460">Magnesium</keyword>
<dbReference type="Gene3D" id="1.10.274.100">
    <property type="entry name" value="RNA polymerase Rpb1, domain 3"/>
    <property type="match status" value="1"/>
</dbReference>
<evidence type="ECO:0000256" key="6">
    <source>
        <dbReference type="ARBA" id="ARBA00022695"/>
    </source>
</evidence>
<evidence type="ECO:0000313" key="20">
    <source>
        <dbReference type="EMBL" id="KAF7177932.1"/>
    </source>
</evidence>
<evidence type="ECO:0000256" key="10">
    <source>
        <dbReference type="ARBA" id="ARBA00022842"/>
    </source>
</evidence>
<feature type="compositionally biased region" description="Polar residues" evidence="16">
    <location>
        <begin position="2106"/>
        <end position="2122"/>
    </location>
</feature>
<dbReference type="Gene3D" id="6.20.50.80">
    <property type="match status" value="1"/>
</dbReference>
<dbReference type="InterPro" id="IPR006592">
    <property type="entry name" value="RNA_pol_N"/>
</dbReference>
<dbReference type="Gene3D" id="6.10.250.2940">
    <property type="match status" value="1"/>
</dbReference>
<evidence type="ECO:0000256" key="3">
    <source>
        <dbReference type="ARBA" id="ARBA00022478"/>
    </source>
</evidence>
<dbReference type="SUPFAM" id="SSF81901">
    <property type="entry name" value="HCP-like"/>
    <property type="match status" value="3"/>
</dbReference>
<comment type="similarity">
    <text evidence="2 15">Belongs to the RNA polymerase beta' chain family.</text>
</comment>
<dbReference type="FunFam" id="3.30.1490.180:FF:000001">
    <property type="entry name" value="DNA-directed RNA polymerase subunit"/>
    <property type="match status" value="1"/>
</dbReference>
<dbReference type="InterPro" id="IPR000722">
    <property type="entry name" value="RNA_pol_asu"/>
</dbReference>
<dbReference type="Gene3D" id="1.10.132.30">
    <property type="match status" value="1"/>
</dbReference>
<dbReference type="Pfam" id="PF04990">
    <property type="entry name" value="RNA_pol_Rpb1_7"/>
    <property type="match status" value="1"/>
</dbReference>
<reference evidence="20" key="1">
    <citation type="submission" date="2020-06" db="EMBL/GenBank/DDBJ databases">
        <title>Draft genome sequences of strains closely related to Aspergillus parafelis and Aspergillus hiratsukae.</title>
        <authorList>
            <person name="Dos Santos R.A.C."/>
            <person name="Rivero-Menendez O."/>
            <person name="Steenwyk J.L."/>
            <person name="Mead M.E."/>
            <person name="Goldman G.H."/>
            <person name="Alastruey-Izquierdo A."/>
            <person name="Rokas A."/>
        </authorList>
    </citation>
    <scope>NUCLEOTIDE SEQUENCE</scope>
    <source>
        <strain evidence="19">CNM-CM5623</strain>
        <strain evidence="20">CNM-CM7691</strain>
    </source>
</reference>
<dbReference type="InterPro" id="IPR007075">
    <property type="entry name" value="RNA_pol_Rpb1_6"/>
</dbReference>
<dbReference type="Pfam" id="PF08238">
    <property type="entry name" value="Sel1"/>
    <property type="match status" value="8"/>
</dbReference>
<feature type="transmembrane region" description="Helical" evidence="17">
    <location>
        <begin position="2601"/>
        <end position="2620"/>
    </location>
</feature>
<dbReference type="InterPro" id="IPR011990">
    <property type="entry name" value="TPR-like_helical_dom_sf"/>
</dbReference>
<keyword evidence="7" id="KW-0479">Metal-binding</keyword>
<evidence type="ECO:0000256" key="11">
    <source>
        <dbReference type="ARBA" id="ARBA00023125"/>
    </source>
</evidence>
<dbReference type="GO" id="GO:0005665">
    <property type="term" value="C:RNA polymerase II, core complex"/>
    <property type="evidence" value="ECO:0007669"/>
    <property type="project" value="TreeGrafter"/>
</dbReference>
<feature type="region of interest" description="Disordered" evidence="16">
    <location>
        <begin position="2626"/>
        <end position="2653"/>
    </location>
</feature>
<dbReference type="PROSITE" id="PS00115">
    <property type="entry name" value="RNA_POL_II_REPEAT"/>
    <property type="match status" value="3"/>
</dbReference>
<feature type="region of interest" description="Disordered" evidence="16">
    <location>
        <begin position="2102"/>
        <end position="2122"/>
    </location>
</feature>
<dbReference type="InterPro" id="IPR044893">
    <property type="entry name" value="RNA_pol_Rpb1_clamp_domain"/>
</dbReference>
<dbReference type="OrthoDB" id="270392at2759"/>
<dbReference type="InterPro" id="IPR045867">
    <property type="entry name" value="DNA-dir_RpoC_beta_prime"/>
</dbReference>
<dbReference type="Pfam" id="PF05000">
    <property type="entry name" value="RNA_pol_Rpb1_4"/>
    <property type="match status" value="1"/>
</dbReference>
<dbReference type="SUPFAM" id="SSF64484">
    <property type="entry name" value="beta and beta-prime subunits of DNA dependent RNA-polymerase"/>
    <property type="match status" value="1"/>
</dbReference>
<dbReference type="FunFam" id="2.40.40.20:FF:000019">
    <property type="entry name" value="DNA-directed RNA polymerase II subunit RPB1"/>
    <property type="match status" value="1"/>
</dbReference>
<dbReference type="FunFam" id="1.10.132.30:FF:000001">
    <property type="entry name" value="DNA-directed RNA polymerase subunit"/>
    <property type="match status" value="1"/>
</dbReference>
<evidence type="ECO:0000256" key="14">
    <source>
        <dbReference type="ARBA" id="ARBA00048552"/>
    </source>
</evidence>
<evidence type="ECO:0000256" key="13">
    <source>
        <dbReference type="ARBA" id="ARBA00023242"/>
    </source>
</evidence>
<keyword evidence="12 15" id="KW-0804">Transcription</keyword>
<feature type="region of interest" description="Disordered" evidence="16">
    <location>
        <begin position="152"/>
        <end position="181"/>
    </location>
</feature>
<dbReference type="Pfam" id="PF00623">
    <property type="entry name" value="RNA_pol_Rpb1_2"/>
    <property type="match status" value="1"/>
</dbReference>
<evidence type="ECO:0000313" key="21">
    <source>
        <dbReference type="Proteomes" id="UP000641853"/>
    </source>
</evidence>
<dbReference type="Gene3D" id="2.40.40.20">
    <property type="match status" value="1"/>
</dbReference>
<dbReference type="Gene3D" id="1.10.150.390">
    <property type="match status" value="1"/>
</dbReference>
<keyword evidence="9" id="KW-0862">Zinc</keyword>
<keyword evidence="17" id="KW-0812">Transmembrane</keyword>
<keyword evidence="13" id="KW-0539">Nucleus</keyword>
<feature type="compositionally biased region" description="Low complexity" evidence="16">
    <location>
        <begin position="1687"/>
        <end position="1745"/>
    </location>
</feature>
<evidence type="ECO:0000256" key="12">
    <source>
        <dbReference type="ARBA" id="ARBA00023163"/>
    </source>
</evidence>
<dbReference type="EMBL" id="JACBAG010001889">
    <property type="protein sequence ID" value="KAF7177932.1"/>
    <property type="molecule type" value="Genomic_DNA"/>
</dbReference>
<dbReference type="GO" id="GO:0003677">
    <property type="term" value="F:DNA binding"/>
    <property type="evidence" value="ECO:0007669"/>
    <property type="project" value="UniProtKB-KW"/>
</dbReference>
<sequence>MSNVYFPYSKAPLRTIKEIQFGLFSPEEIKRMSVVHVEYPETMDEQRMRPRTKGLNDPRLGTIDRQWNCETCEEGQKECPGHFGHIELATPVFHIGFLTKVKKLLETVCHNCGKIKADTSDSKFLEALRMRDPKRRFDHIWRLSKDVLICEADPPPDDDEPFSKESSKPLRRHGGCGNAQPTIRKEGITLVGTWKPNKSMMDEDEMQQPEKKVITPQMALNVFRNISHEDVRIMGLSNDYARPEWMIITVLPVPPPPVRPSVLVGGSTSGQRGEDDLTYKLAEIIRANQNVQRCEQEGAPEHVVREFESLLQYHVATYMDNDIAGQPKAMQKSNRPVKAIRSRLKGKEGRLRQNLMGKRVDFSARTVITGDPNLSLDEVGVPRSIARTLTYPEVVTPYNIEKLQQLVANGPNEHPGARYIVRDNGERIDLRHARRAGGQQLLYGWKVERHLMDGDIILFNRQPSLHKESMMGHRVRVMPYSTFRLNLSVTTPYNADFDGDEMNLHVPQSEESRAELKQLALVPLNIVSPQRNGPLMGIVQDTLCGIYKICRRDVFLTKEQVMNIMLWVPDWDGIIPPPAILKPRPRWTGKQMISMALPSGLNLLRVEKDNSSLVEKFSPLTDGGLLIHGGQLMYGMFSKKTVGASGGGVIHTIFNEYGPDTAVAFFNGAQTIVNYWLLHNGFSIGIGDTIPDAITIQRIENCVRERKKEVETITASATENTLEPLPGMNVRETFESKVSRALNNARDEAGSETEKSLKDLNNAIQMARSGSKGSTINISQMTAVVGQQSVEGKRIPFGFKYRTLPHFTKDDYSPESRGFVENSYLRGLTPTEFFFHAMAGREGLIDTAVKTAETGYIQRKLVKALEEVMVKYDGTVRNSLGDVIQFIYGEDGLDGAHIENQRVDIIRCSDEKFRERFRVDLMDPERSLGPEVLEQANEIAGDVEVQRYLDEEWEQLLKDRAFLRSVVKEDDEMMQLPINVQRILETARSTFRIREGAISDLHPAEVIPQVRSLLDRLLVVRGDDPISHEAQENATLLFKAQLRSRLAFRRLVTEYSMNKLAFQHVIGAIESRFAKAGASPGEMVGVLAAQSIGEPATQMTLNTFHFAGVSSKNVTLGVPRLKEILNVATNIKTPSMTVYQLPHKCHDKESAKQLRSVVEHTSLRSVTEATEIYYDPDIQTTVIENDRDMVESYFIIPEDVTDASSRQSKWLLRIILSRPKLLDKGLTVQDVAARIKQAYPKDIAVIFSDNNADEQVIRIRQIQDYKEDEDDEDIEYDVTLKKLEQHLLDTLTLRGVQGVERAFINEKSKVRVLEDGSLLASKTDPLCKEWVLETSGSSLGEVLAVPGVDATRTYSNQFIEVFEVFGIEAARTAVLRELTQVLAFDGSYVNHRHLALLVDVMTVRGYLTPVTRHGINRADNGALMRCSFEETVEILLEAAAFGELDDCRGVSENLILGQMAPAGTGEFDLYLDQNLLNTVVSNNARFGVMGTIGAKDAIISDGAATQYDTGSPMQESAFIGTPDPESAFSPIRQAGAESPGGFTEYQPTGGFGGGFSPAATSPAGYSPSSPFSANPTSPGYSPTSSYSPTSPGMGITSPRFMTSPGFSPASPSFAPTSPAYSPTSPAYGQASPTSPSYSPTSPGFSPTSPNYSPTSPSFSPASPAFSPTSPSYSPTSPAIGGAGRHLSPTSPTSPKYTPTSPGWSPTSPQTYSPTSPNFAGSPTSPGGPTSPGYSPTSPAFSPSSPRQQDMCDDNMSVHRQNEAPQRQVARSRVELIISWASFPRDIETTFLTVGEVDRCPLNCEKRNRNVPLIAPKYYQVLPGNMKNLWLWRFLPLALLLLQALVVESKVQSENGHTSIDVTSEAYQHGSQYAGEAEGSHLWPGHERVENALRILHGIKISTARSEKPSGLVGYALHYAQQAFRILFMNAPQSDTTENRRVDPNVVKAVKELKLAAEEDENPDAMFLLAEMNFHGNFTHPRDFKRAFQWYQSLASLTGNSTAQYMLGFMYATGIGNGVERDQAKALLYHTFAAEGGDTRSEMTLAYRHHAGIGTPRDCDQATYYYKKVADKAIQWYRSGPPGGYSMAREAYRWADEEGGVYGEGASVSSSGPNAQRDGVQSGTEASLEDVLEYLDLMSRKGELKATFSLGKLHYDGARGLPRNFRKAMKYFKQVTRRYWNKDGSVNPNHPMGIDKLASKAAGYVGMMYLRGEGVEQNFNNALTWFKRGLVNGDSLCQHEIGLMYLHGYGVPQDAFRAASYFKSAADQDYPASETRLGVLFLDQGDVATATRYFELAARWGSMEAFYYLAELSNNGIGRQRHCGMAASYYKMVAERAEAIHSSFAESNAAYENGDKEAALIPAMMAAEQGYESAQANVAFLLDDHRSLLSLDTILPGAKKPRPSLLRNAALALIYWTRSAKQANIDSLIKMGDYYLSGSGIGADPEKASICYHTAAEAHYSAQAYWNLGWMHENGVAVEQDFHMAKRYYDLALEANAEAYLPVKLSLIKLRIRSYWNKITNGKVNSIQEEDEQKPRRTFKEWIAAFIENNEEEEASYHSQLYKHAEDEDDMLSSNPDARPLDEHRHDDGYYDDLELDIDESVLEGLIIVTLAATLLVLVYLRQQRNRQRPNENPGANPAAVNNQNDRGFFPQPGDPEFAQWVAGGVGH</sequence>
<protein>
    <recommendedName>
        <fullName evidence="15">DNA-directed RNA polymerase subunit</fullName>
        <ecNumber evidence="15">2.7.7.6</ecNumber>
    </recommendedName>
</protein>
<dbReference type="Pfam" id="PF04992">
    <property type="entry name" value="RNA_pol_Rpb1_6"/>
    <property type="match status" value="1"/>
</dbReference>
<organism evidence="20 21">
    <name type="scientific">Aspergillus felis</name>
    <dbReference type="NCBI Taxonomy" id="1287682"/>
    <lineage>
        <taxon>Eukaryota</taxon>
        <taxon>Fungi</taxon>
        <taxon>Dikarya</taxon>
        <taxon>Ascomycota</taxon>
        <taxon>Pezizomycotina</taxon>
        <taxon>Eurotiomycetes</taxon>
        <taxon>Eurotiomycetidae</taxon>
        <taxon>Eurotiales</taxon>
        <taxon>Aspergillaceae</taxon>
        <taxon>Aspergillus</taxon>
        <taxon>Aspergillus subgen. Fumigati</taxon>
    </lineage>
</organism>
<dbReference type="FunFam" id="1.10.150.390:FF:000001">
    <property type="entry name" value="DNA-directed RNA polymerase subunit"/>
    <property type="match status" value="1"/>
</dbReference>
<keyword evidence="8" id="KW-0677">Repeat</keyword>
<accession>A0A8H6QTE5</accession>
<keyword evidence="21" id="KW-1185">Reference proteome</keyword>
<dbReference type="InterPro" id="IPR038120">
    <property type="entry name" value="Rpb1_funnel_sf"/>
</dbReference>
<evidence type="ECO:0000259" key="18">
    <source>
        <dbReference type="SMART" id="SM00663"/>
    </source>
</evidence>
<dbReference type="FunFam" id="1.10.274.100:FF:000001">
    <property type="entry name" value="DNA-directed RNA polymerase subunit"/>
    <property type="match status" value="1"/>
</dbReference>
<keyword evidence="17" id="KW-0472">Membrane</keyword>
<dbReference type="Pfam" id="PF04983">
    <property type="entry name" value="RNA_pol_Rpb1_3"/>
    <property type="match status" value="1"/>
</dbReference>
<comment type="caution">
    <text evidence="20">The sequence shown here is derived from an EMBL/GenBank/DDBJ whole genome shotgun (WGS) entry which is preliminary data.</text>
</comment>
<evidence type="ECO:0000256" key="9">
    <source>
        <dbReference type="ARBA" id="ARBA00022833"/>
    </source>
</evidence>
<comment type="subcellular location">
    <subcellularLocation>
        <location evidence="1">Nucleus</location>
    </subcellularLocation>
</comment>
<feature type="domain" description="RNA polymerase N-terminal" evidence="18">
    <location>
        <begin position="244"/>
        <end position="550"/>
    </location>
</feature>
<dbReference type="Gene3D" id="1.25.40.10">
    <property type="entry name" value="Tetratricopeptide repeat domain"/>
    <property type="match status" value="3"/>
</dbReference>
<comment type="catalytic activity">
    <reaction evidence="14 15">
        <text>RNA(n) + a ribonucleoside 5'-triphosphate = RNA(n+1) + diphosphate</text>
        <dbReference type="Rhea" id="RHEA:21248"/>
        <dbReference type="Rhea" id="RHEA-COMP:14527"/>
        <dbReference type="Rhea" id="RHEA-COMP:17342"/>
        <dbReference type="ChEBI" id="CHEBI:33019"/>
        <dbReference type="ChEBI" id="CHEBI:61557"/>
        <dbReference type="ChEBI" id="CHEBI:140395"/>
        <dbReference type="EC" id="2.7.7.6"/>
    </reaction>
</comment>
<keyword evidence="5 15" id="KW-0808">Transferase</keyword>
<dbReference type="Pfam" id="PF04998">
    <property type="entry name" value="RNA_pol_Rpb1_5"/>
    <property type="match status" value="1"/>
</dbReference>
<dbReference type="Pfam" id="PF04997">
    <property type="entry name" value="RNA_pol_Rpb1_1"/>
    <property type="match status" value="1"/>
</dbReference>
<dbReference type="FunFam" id="4.10.860.120:FF:000002">
    <property type="entry name" value="DNA-directed RNA polymerase subunit"/>
    <property type="match status" value="1"/>
</dbReference>
<feature type="compositionally biased region" description="Low complexity" evidence="16">
    <location>
        <begin position="1603"/>
        <end position="1678"/>
    </location>
</feature>
<keyword evidence="4" id="KW-0597">Phosphoprotein</keyword>
<evidence type="ECO:0000256" key="2">
    <source>
        <dbReference type="ARBA" id="ARBA00006460"/>
    </source>
</evidence>
<dbReference type="InterPro" id="IPR042102">
    <property type="entry name" value="RNA_pol_Rpb1_3_sf"/>
</dbReference>
<dbReference type="Gene3D" id="3.30.1490.180">
    <property type="entry name" value="RNA polymerase ii"/>
    <property type="match status" value="1"/>
</dbReference>
<dbReference type="SMART" id="SM00663">
    <property type="entry name" value="RPOLA_N"/>
    <property type="match status" value="1"/>
</dbReference>
<proteinExistence type="inferred from homology"/>
<evidence type="ECO:0000256" key="15">
    <source>
        <dbReference type="RuleBase" id="RU004279"/>
    </source>
</evidence>
<keyword evidence="6 15" id="KW-0548">Nucleotidyltransferase</keyword>
<dbReference type="GO" id="GO:0003899">
    <property type="term" value="F:DNA-directed RNA polymerase activity"/>
    <property type="evidence" value="ECO:0007669"/>
    <property type="project" value="UniProtKB-EC"/>
</dbReference>
<dbReference type="Gene3D" id="3.30.1360.140">
    <property type="match status" value="1"/>
</dbReference>
<evidence type="ECO:0000256" key="5">
    <source>
        <dbReference type="ARBA" id="ARBA00022679"/>
    </source>
</evidence>
<dbReference type="FunFam" id="4.10.860.120:FF:000003">
    <property type="entry name" value="DNA-directed RNA polymerase subunit"/>
    <property type="match status" value="1"/>
</dbReference>
<evidence type="ECO:0000256" key="16">
    <source>
        <dbReference type="SAM" id="MobiDB-lite"/>
    </source>
</evidence>
<dbReference type="InterPro" id="IPR007083">
    <property type="entry name" value="RNA_pol_Rpb1_4"/>
</dbReference>
<dbReference type="PANTHER" id="PTHR19376:SF37">
    <property type="entry name" value="DNA-DIRECTED RNA POLYMERASE II SUBUNIT RPB1"/>
    <property type="match status" value="1"/>
</dbReference>
<keyword evidence="11" id="KW-0238">DNA-binding</keyword>
<gene>
    <name evidence="19" type="ORF">CNMCM5623_006066</name>
    <name evidence="20" type="ORF">CNMCM7691_006418</name>
</gene>
<dbReference type="InterPro" id="IPR007080">
    <property type="entry name" value="RNA_pol_Rpb1_1"/>
</dbReference>
<evidence type="ECO:0000313" key="19">
    <source>
        <dbReference type="EMBL" id="KAF7160467.1"/>
    </source>
</evidence>
<evidence type="ECO:0000256" key="17">
    <source>
        <dbReference type="SAM" id="Phobius"/>
    </source>
</evidence>
<dbReference type="InterPro" id="IPR007073">
    <property type="entry name" value="RNA_pol_Rpb1_7"/>
</dbReference>
<dbReference type="EC" id="2.7.7.6" evidence="15"/>
<dbReference type="GO" id="GO:0006367">
    <property type="term" value="P:transcription initiation at RNA polymerase II promoter"/>
    <property type="evidence" value="ECO:0007669"/>
    <property type="project" value="UniProtKB-ARBA"/>
</dbReference>
<dbReference type="NCBIfam" id="NF006336">
    <property type="entry name" value="PRK08566.1"/>
    <property type="match status" value="1"/>
</dbReference>
<dbReference type="SMART" id="SM00671">
    <property type="entry name" value="SEL1"/>
    <property type="match status" value="11"/>
</dbReference>
<dbReference type="GO" id="GO:0006368">
    <property type="term" value="P:transcription elongation by RNA polymerase II"/>
    <property type="evidence" value="ECO:0007669"/>
    <property type="project" value="UniProtKB-ARBA"/>
</dbReference>
<evidence type="ECO:0000256" key="1">
    <source>
        <dbReference type="ARBA" id="ARBA00004123"/>
    </source>
</evidence>
<feature type="region of interest" description="Disordered" evidence="16">
    <location>
        <begin position="2565"/>
        <end position="2585"/>
    </location>
</feature>
<evidence type="ECO:0000256" key="7">
    <source>
        <dbReference type="ARBA" id="ARBA00022723"/>
    </source>
</evidence>
<dbReference type="Gene3D" id="4.10.860.120">
    <property type="entry name" value="RNA polymerase II, clamp domain"/>
    <property type="match status" value="2"/>
</dbReference>
<dbReference type="InterPro" id="IPR007081">
    <property type="entry name" value="RNA_pol_Rpb1_5"/>
</dbReference>
<dbReference type="InterPro" id="IPR006597">
    <property type="entry name" value="Sel1-like"/>
</dbReference>
<dbReference type="GO" id="GO:0046872">
    <property type="term" value="F:metal ion binding"/>
    <property type="evidence" value="ECO:0007669"/>
    <property type="project" value="UniProtKB-KW"/>
</dbReference>
<name>A0A8H6QTE5_9EURO</name>
<dbReference type="InterPro" id="IPR007066">
    <property type="entry name" value="RNA_pol_Rpb1_3"/>
</dbReference>
<keyword evidence="3 15" id="KW-0240">DNA-directed RNA polymerase</keyword>
<dbReference type="InterPro" id="IPR038593">
    <property type="entry name" value="RNA_pol_Rpb1_7_sf"/>
</dbReference>
<comment type="function">
    <text evidence="15">DNA-dependent RNA polymerase catalyzes the transcription of DNA into RNA using the four ribonucleoside triphosphates as substrates.</text>
</comment>
<dbReference type="Proteomes" id="UP000654922">
    <property type="component" value="Unassembled WGS sequence"/>
</dbReference>
<keyword evidence="17" id="KW-1133">Transmembrane helix</keyword>
<dbReference type="CDD" id="cd02733">
    <property type="entry name" value="RNAP_II_RPB1_N"/>
    <property type="match status" value="1"/>
</dbReference>
<dbReference type="EMBL" id="JACBAE010001371">
    <property type="protein sequence ID" value="KAF7160467.1"/>
    <property type="molecule type" value="Genomic_DNA"/>
</dbReference>
<dbReference type="FunFam" id="3.30.1360.140:FF:000001">
    <property type="entry name" value="DNA-directed RNA polymerase subunit"/>
    <property type="match status" value="1"/>
</dbReference>
<evidence type="ECO:0000256" key="4">
    <source>
        <dbReference type="ARBA" id="ARBA00022553"/>
    </source>
</evidence>
<dbReference type="InterPro" id="IPR000684">
    <property type="entry name" value="RNA_pol_II_repeat_euk"/>
</dbReference>
<dbReference type="PANTHER" id="PTHR19376">
    <property type="entry name" value="DNA-DIRECTED RNA POLYMERASE"/>
    <property type="match status" value="1"/>
</dbReference>
<dbReference type="Pfam" id="PF05001">
    <property type="entry name" value="RNA_pol_Rpb1_R"/>
    <property type="match status" value="8"/>
</dbReference>
<dbReference type="CDD" id="cd02584">
    <property type="entry name" value="RNAP_II_Rpb1_C"/>
    <property type="match status" value="1"/>
</dbReference>
<evidence type="ECO:0000256" key="8">
    <source>
        <dbReference type="ARBA" id="ARBA00022737"/>
    </source>
</evidence>
<dbReference type="Proteomes" id="UP000641853">
    <property type="component" value="Unassembled WGS sequence"/>
</dbReference>
<feature type="compositionally biased region" description="Low complexity" evidence="16">
    <location>
        <begin position="1575"/>
        <end position="1592"/>
    </location>
</feature>
<feature type="region of interest" description="Disordered" evidence="16">
    <location>
        <begin position="1523"/>
        <end position="1752"/>
    </location>
</feature>